<evidence type="ECO:0000313" key="1">
    <source>
        <dbReference type="EMBL" id="AVR76034.1"/>
    </source>
</evidence>
<organism evidence="1 2">
    <name type="scientific">Aeromonas phage AhSzq-1</name>
    <dbReference type="NCBI Taxonomy" id="2138298"/>
    <lineage>
        <taxon>Viruses</taxon>
        <taxon>Duplodnaviria</taxon>
        <taxon>Heunggongvirae</taxon>
        <taxon>Uroviricota</taxon>
        <taxon>Caudoviricetes</taxon>
        <taxon>Demerecviridae</taxon>
        <taxon>Shenzhenvirus</taxon>
        <taxon>Shenzhenvirus AhSzq1</taxon>
    </lineage>
</organism>
<sequence length="76" mass="8793">MTELQKLITVLINSVEVDGSAVINEFTQLTSQCIFLMRHLGYQCDYLEESNQYKFTNTGKTMSERDSKLHMITNQI</sequence>
<keyword evidence="2" id="KW-1185">Reference proteome</keyword>
<protein>
    <submittedName>
        <fullName evidence="1">MCE family protein</fullName>
    </submittedName>
</protein>
<reference evidence="1 2" key="1">
    <citation type="submission" date="2017-12" db="EMBL/GenBank/DDBJ databases">
        <title>Genomic characterization of T5-related Aeromonas hydrophila phages AhSzq-1 and AhSzw-1 and proposal to be two new species.</title>
        <authorList>
            <person name="Chen L."/>
            <person name="Yuan S."/>
            <person name="Ma Y."/>
        </authorList>
    </citation>
    <scope>NUCLEOTIDE SEQUENCE [LARGE SCALE GENOMIC DNA]</scope>
    <source>
        <strain evidence="1">Seawater</strain>
    </source>
</reference>
<gene>
    <name evidence="1" type="ORF">AhSzq1_141</name>
</gene>
<name>A0A2R4ALV5_9CAUD</name>
<evidence type="ECO:0000313" key="2">
    <source>
        <dbReference type="Proteomes" id="UP000244741"/>
    </source>
</evidence>
<dbReference type="EMBL" id="MG676224">
    <property type="protein sequence ID" value="AVR76034.1"/>
    <property type="molecule type" value="Genomic_DNA"/>
</dbReference>
<proteinExistence type="predicted"/>
<dbReference type="Proteomes" id="UP000244741">
    <property type="component" value="Segment"/>
</dbReference>
<accession>A0A2R4ALV5</accession>